<feature type="compositionally biased region" description="Basic and acidic residues" evidence="1">
    <location>
        <begin position="526"/>
        <end position="538"/>
    </location>
</feature>
<gene>
    <name evidence="2" type="ORF">B0T10DRAFT_495375</name>
</gene>
<evidence type="ECO:0000313" key="2">
    <source>
        <dbReference type="EMBL" id="KAH6880404.1"/>
    </source>
</evidence>
<name>A0A9P9AN51_9HYPO</name>
<proteinExistence type="predicted"/>
<feature type="region of interest" description="Disordered" evidence="1">
    <location>
        <begin position="376"/>
        <end position="404"/>
    </location>
</feature>
<organism evidence="2 3">
    <name type="scientific">Thelonectria olida</name>
    <dbReference type="NCBI Taxonomy" id="1576542"/>
    <lineage>
        <taxon>Eukaryota</taxon>
        <taxon>Fungi</taxon>
        <taxon>Dikarya</taxon>
        <taxon>Ascomycota</taxon>
        <taxon>Pezizomycotina</taxon>
        <taxon>Sordariomycetes</taxon>
        <taxon>Hypocreomycetidae</taxon>
        <taxon>Hypocreales</taxon>
        <taxon>Nectriaceae</taxon>
        <taxon>Thelonectria</taxon>
    </lineage>
</organism>
<protein>
    <submittedName>
        <fullName evidence="2">Uncharacterized protein</fullName>
    </submittedName>
</protein>
<reference evidence="2 3" key="1">
    <citation type="journal article" date="2021" name="Nat. Commun.">
        <title>Genetic determinants of endophytism in the Arabidopsis root mycobiome.</title>
        <authorList>
            <person name="Mesny F."/>
            <person name="Miyauchi S."/>
            <person name="Thiergart T."/>
            <person name="Pickel B."/>
            <person name="Atanasova L."/>
            <person name="Karlsson M."/>
            <person name="Huettel B."/>
            <person name="Barry K.W."/>
            <person name="Haridas S."/>
            <person name="Chen C."/>
            <person name="Bauer D."/>
            <person name="Andreopoulos W."/>
            <person name="Pangilinan J."/>
            <person name="LaButti K."/>
            <person name="Riley R."/>
            <person name="Lipzen A."/>
            <person name="Clum A."/>
            <person name="Drula E."/>
            <person name="Henrissat B."/>
            <person name="Kohler A."/>
            <person name="Grigoriev I.V."/>
            <person name="Martin F.M."/>
            <person name="Hacquard S."/>
        </authorList>
    </citation>
    <scope>NUCLEOTIDE SEQUENCE [LARGE SCALE GENOMIC DNA]</scope>
    <source>
        <strain evidence="2 3">MPI-CAGE-CH-0241</strain>
    </source>
</reference>
<feature type="compositionally biased region" description="Basic residues" evidence="1">
    <location>
        <begin position="458"/>
        <end position="484"/>
    </location>
</feature>
<dbReference type="AlphaFoldDB" id="A0A9P9AN51"/>
<feature type="compositionally biased region" description="Basic and acidic residues" evidence="1">
    <location>
        <begin position="580"/>
        <end position="595"/>
    </location>
</feature>
<evidence type="ECO:0000256" key="1">
    <source>
        <dbReference type="SAM" id="MobiDB-lite"/>
    </source>
</evidence>
<feature type="compositionally biased region" description="Basic and acidic residues" evidence="1">
    <location>
        <begin position="443"/>
        <end position="457"/>
    </location>
</feature>
<accession>A0A9P9AN51</accession>
<feature type="compositionally biased region" description="Basic and acidic residues" evidence="1">
    <location>
        <begin position="381"/>
        <end position="396"/>
    </location>
</feature>
<feature type="region of interest" description="Disordered" evidence="1">
    <location>
        <begin position="576"/>
        <end position="595"/>
    </location>
</feature>
<comment type="caution">
    <text evidence="2">The sequence shown here is derived from an EMBL/GenBank/DDBJ whole genome shotgun (WGS) entry which is preliminary data.</text>
</comment>
<dbReference type="EMBL" id="JAGPYM010000026">
    <property type="protein sequence ID" value="KAH6880404.1"/>
    <property type="molecule type" value="Genomic_DNA"/>
</dbReference>
<feature type="region of interest" description="Disordered" evidence="1">
    <location>
        <begin position="428"/>
        <end position="538"/>
    </location>
</feature>
<feature type="compositionally biased region" description="Basic and acidic residues" evidence="1">
    <location>
        <begin position="490"/>
        <end position="515"/>
    </location>
</feature>
<evidence type="ECO:0000313" key="3">
    <source>
        <dbReference type="Proteomes" id="UP000777438"/>
    </source>
</evidence>
<keyword evidence="3" id="KW-1185">Reference proteome</keyword>
<sequence length="595" mass="68652">MVRRRLKFYYLGSRPPWFFRIMRQRDQRIRMGEQDWKPRGTDFDCDLSDISDKADEENGLSCWCDWYSSIGKNRGCQGSSCPFSCYPDVDDGADNRSYVGPEADFYYAAKETRDQRKTETVQERLKHHPPVYRELKNAARIDAARDKLRQQQAIRQHVPIKLDGKIFHLYSGSHFAHFGHTYVDDQPRTVAFAMDNDELRAYVTLYAVSDPRDEKEAIQASRPFRPPAYASSKPFNVSSVRGYRFSFTFLSDTCLQLSVSREMVFSKPLMLSQAPRTAPGIFRFTGICHHHGRKGDLSSRISGDRLMMPASGDEVMTLSAAGEAMPLREKVRHWQLEMKDVDQEAVPPANFEGADVMNEGATPPMVMPPMKEEAMEGSDEAGPRVSHEVASRKEDEIMPVVKQEPIPLTATPAVKLEPMPLAAIPAPMKEEQDSADSCAVRNATERQEATKQEQEMKRLRKQRQKRQRWRKKQRERIKEQKKRQAVQLEQEGKMQESGRFEREEKARREEEEKVRTNRGGSPSPESDERARSTNKELRELLAQAEQVIEMQRMNLQRVEEQMRMIQQTADRLARENAMLRGEKGEIPRSSKQEDE</sequence>
<dbReference type="Proteomes" id="UP000777438">
    <property type="component" value="Unassembled WGS sequence"/>
</dbReference>